<gene>
    <name evidence="2" type="ORF">FHX46_000514</name>
</gene>
<dbReference type="InterPro" id="IPR003018">
    <property type="entry name" value="GAF"/>
</dbReference>
<name>A0ABX0SQP9_9PSEU</name>
<dbReference type="InterPro" id="IPR029016">
    <property type="entry name" value="GAF-like_dom_sf"/>
</dbReference>
<dbReference type="EMBL" id="JAANOU010000001">
    <property type="protein sequence ID" value="NIH77984.1"/>
    <property type="molecule type" value="Genomic_DNA"/>
</dbReference>
<sequence>MTYEQDDRLRTVPRDPEVSARMKRLAELNIGKEPDPAFDAFAAKLASITDTPFAMVNFISDREQYFAGLYTPSGNQRGAALQAAQATEHHGVGRTMDLDHGFCPHVVSRRLALVLDDVCEWPQFVGNPVINKLSVRSYLGAPLIDRTGTALGTICVIDTQPREWGRPGLQTIKQLAGELLEQIHLRER</sequence>
<dbReference type="SUPFAM" id="SSF55781">
    <property type="entry name" value="GAF domain-like"/>
    <property type="match status" value="1"/>
</dbReference>
<dbReference type="Gene3D" id="3.30.450.40">
    <property type="match status" value="1"/>
</dbReference>
<keyword evidence="3" id="KW-1185">Reference proteome</keyword>
<comment type="caution">
    <text evidence="2">The sequence shown here is derived from an EMBL/GenBank/DDBJ whole genome shotgun (WGS) entry which is preliminary data.</text>
</comment>
<evidence type="ECO:0000259" key="1">
    <source>
        <dbReference type="Pfam" id="PF01590"/>
    </source>
</evidence>
<dbReference type="PANTHER" id="PTHR43102:SF2">
    <property type="entry name" value="GAF DOMAIN-CONTAINING PROTEIN"/>
    <property type="match status" value="1"/>
</dbReference>
<organism evidence="2 3">
    <name type="scientific">Amycolatopsis viridis</name>
    <dbReference type="NCBI Taxonomy" id="185678"/>
    <lineage>
        <taxon>Bacteria</taxon>
        <taxon>Bacillati</taxon>
        <taxon>Actinomycetota</taxon>
        <taxon>Actinomycetes</taxon>
        <taxon>Pseudonocardiales</taxon>
        <taxon>Pseudonocardiaceae</taxon>
        <taxon>Amycolatopsis</taxon>
    </lineage>
</organism>
<dbReference type="Pfam" id="PF01590">
    <property type="entry name" value="GAF"/>
    <property type="match status" value="1"/>
</dbReference>
<feature type="domain" description="GAF" evidence="1">
    <location>
        <begin position="34"/>
        <end position="177"/>
    </location>
</feature>
<evidence type="ECO:0000313" key="3">
    <source>
        <dbReference type="Proteomes" id="UP000754495"/>
    </source>
</evidence>
<proteinExistence type="predicted"/>
<dbReference type="RefSeq" id="WP_167110287.1">
    <property type="nucleotide sequence ID" value="NZ_JAANOU010000001.1"/>
</dbReference>
<accession>A0ABX0SQP9</accession>
<reference evidence="2 3" key="1">
    <citation type="submission" date="2020-03" db="EMBL/GenBank/DDBJ databases">
        <title>Sequencing the genomes of 1000 actinobacteria strains.</title>
        <authorList>
            <person name="Klenk H.-P."/>
        </authorList>
    </citation>
    <scope>NUCLEOTIDE SEQUENCE [LARGE SCALE GENOMIC DNA]</scope>
    <source>
        <strain evidence="2 3">DSM 45668</strain>
    </source>
</reference>
<dbReference type="PANTHER" id="PTHR43102">
    <property type="entry name" value="SLR1143 PROTEIN"/>
    <property type="match status" value="1"/>
</dbReference>
<evidence type="ECO:0000313" key="2">
    <source>
        <dbReference type="EMBL" id="NIH77984.1"/>
    </source>
</evidence>
<protein>
    <recommendedName>
        <fullName evidence="1">GAF domain-containing protein</fullName>
    </recommendedName>
</protein>
<dbReference type="Proteomes" id="UP000754495">
    <property type="component" value="Unassembled WGS sequence"/>
</dbReference>